<dbReference type="PROSITE" id="PS51160">
    <property type="entry name" value="ACYLPHOSPHATASE_3"/>
    <property type="match status" value="1"/>
</dbReference>
<dbReference type="OrthoDB" id="7961613at2759"/>
<dbReference type="AlphaFoldDB" id="A0A8T0FG57"/>
<organism evidence="4 5">
    <name type="scientific">Argiope bruennichi</name>
    <name type="common">Wasp spider</name>
    <name type="synonym">Aranea bruennichi</name>
    <dbReference type="NCBI Taxonomy" id="94029"/>
    <lineage>
        <taxon>Eukaryota</taxon>
        <taxon>Metazoa</taxon>
        <taxon>Ecdysozoa</taxon>
        <taxon>Arthropoda</taxon>
        <taxon>Chelicerata</taxon>
        <taxon>Arachnida</taxon>
        <taxon>Araneae</taxon>
        <taxon>Araneomorphae</taxon>
        <taxon>Entelegynae</taxon>
        <taxon>Araneoidea</taxon>
        <taxon>Araneidae</taxon>
        <taxon>Argiope</taxon>
    </lineage>
</organism>
<proteinExistence type="inferred from homology"/>
<reference evidence="4" key="1">
    <citation type="journal article" date="2020" name="bioRxiv">
        <title>Chromosome-level reference genome of the European wasp spider Argiope bruennichi: a resource for studies on range expansion and evolutionary adaptation.</title>
        <authorList>
            <person name="Sheffer M.M."/>
            <person name="Hoppe A."/>
            <person name="Krehenwinkel H."/>
            <person name="Uhl G."/>
            <person name="Kuss A.W."/>
            <person name="Jensen L."/>
            <person name="Jensen C."/>
            <person name="Gillespie R.G."/>
            <person name="Hoff K.J."/>
            <person name="Prost S."/>
        </authorList>
    </citation>
    <scope>NUCLEOTIDE SEQUENCE</scope>
</reference>
<comment type="caution">
    <text evidence="1">Lacks conserved residue(s) required for the propagation of feature annotation.</text>
</comment>
<dbReference type="InterPro" id="IPR001792">
    <property type="entry name" value="Acylphosphatase-like_dom"/>
</dbReference>
<dbReference type="Pfam" id="PF00708">
    <property type="entry name" value="Acylphosphatase"/>
    <property type="match status" value="1"/>
</dbReference>
<keyword evidence="5" id="KW-1185">Reference proteome</keyword>
<name>A0A8T0FG57_ARGBR</name>
<evidence type="ECO:0000259" key="3">
    <source>
        <dbReference type="PROSITE" id="PS51160"/>
    </source>
</evidence>
<dbReference type="InterPro" id="IPR020456">
    <property type="entry name" value="Acylphosphatase"/>
</dbReference>
<comment type="similarity">
    <text evidence="2">Belongs to the acylphosphatase family.</text>
</comment>
<evidence type="ECO:0000313" key="4">
    <source>
        <dbReference type="EMBL" id="KAF8788280.1"/>
    </source>
</evidence>
<comment type="caution">
    <text evidence="4">The sequence shown here is derived from an EMBL/GenBank/DDBJ whole genome shotgun (WGS) entry which is preliminary data.</text>
</comment>
<dbReference type="OMA" id="VDEMVIW"/>
<dbReference type="Proteomes" id="UP000807504">
    <property type="component" value="Unassembled WGS sequence"/>
</dbReference>
<evidence type="ECO:0000256" key="1">
    <source>
        <dbReference type="PROSITE-ProRule" id="PRU00520"/>
    </source>
</evidence>
<dbReference type="PRINTS" id="PR00112">
    <property type="entry name" value="ACYLPHPHTASE"/>
</dbReference>
<dbReference type="GO" id="GO:0003998">
    <property type="term" value="F:acylphosphatase activity"/>
    <property type="evidence" value="ECO:0007669"/>
    <property type="project" value="InterPro"/>
</dbReference>
<protein>
    <submittedName>
        <fullName evidence="4">Acylphosphatase-2 like protein</fullName>
    </submittedName>
</protein>
<dbReference type="EMBL" id="JABXBU010000015">
    <property type="protein sequence ID" value="KAF8788280.1"/>
    <property type="molecule type" value="Genomic_DNA"/>
</dbReference>
<reference evidence="4" key="2">
    <citation type="submission" date="2020-06" db="EMBL/GenBank/DDBJ databases">
        <authorList>
            <person name="Sheffer M."/>
        </authorList>
    </citation>
    <scope>NUCLEOTIDE SEQUENCE</scope>
</reference>
<evidence type="ECO:0000256" key="2">
    <source>
        <dbReference type="RuleBase" id="RU004168"/>
    </source>
</evidence>
<evidence type="ECO:0000313" key="5">
    <source>
        <dbReference type="Proteomes" id="UP000807504"/>
    </source>
</evidence>
<accession>A0A8T0FG57</accession>
<sequence>MRGREIIVWRTPRRSWVTMESKALPVLVQVDFEVFGDLQGVNFVQHAKALADRIGVRGWIKLTFYGTAIGQIQGEKDKVDEMALWLRHTGCPRSRIHYVDFQNWRVTDGFEYRKFSARI</sequence>
<feature type="domain" description="Acylphosphatase-like" evidence="3">
    <location>
        <begin position="29"/>
        <end position="119"/>
    </location>
</feature>
<dbReference type="PANTHER" id="PTHR10029">
    <property type="entry name" value="ACYLPHOSPHATASE"/>
    <property type="match status" value="1"/>
</dbReference>
<dbReference type="PANTHER" id="PTHR10029:SF10">
    <property type="entry name" value="GEO08407P1"/>
    <property type="match status" value="1"/>
</dbReference>
<dbReference type="Gene3D" id="3.30.70.100">
    <property type="match status" value="1"/>
</dbReference>
<dbReference type="SUPFAM" id="SSF54975">
    <property type="entry name" value="Acylphosphatase/BLUF domain-like"/>
    <property type="match status" value="1"/>
</dbReference>
<dbReference type="InterPro" id="IPR036046">
    <property type="entry name" value="Acylphosphatase-like_dom_sf"/>
</dbReference>
<gene>
    <name evidence="4" type="ORF">HNY73_009803</name>
</gene>